<name>A0A7K1U7G5_9BACT</name>
<dbReference type="AlphaFoldDB" id="A0A7K1U7G5"/>
<feature type="chain" id="PRO_5029763273" evidence="1">
    <location>
        <begin position="21"/>
        <end position="77"/>
    </location>
</feature>
<protein>
    <submittedName>
        <fullName evidence="2">Uncharacterized protein</fullName>
    </submittedName>
</protein>
<dbReference type="EMBL" id="WRXN01000008">
    <property type="protein sequence ID" value="MVT10297.1"/>
    <property type="molecule type" value="Genomic_DNA"/>
</dbReference>
<gene>
    <name evidence="2" type="ORF">GO493_18640</name>
</gene>
<organism evidence="2 3">
    <name type="scientific">Chitinophaga tropicalis</name>
    <dbReference type="NCBI Taxonomy" id="2683588"/>
    <lineage>
        <taxon>Bacteria</taxon>
        <taxon>Pseudomonadati</taxon>
        <taxon>Bacteroidota</taxon>
        <taxon>Chitinophagia</taxon>
        <taxon>Chitinophagales</taxon>
        <taxon>Chitinophagaceae</taxon>
        <taxon>Chitinophaga</taxon>
    </lineage>
</organism>
<feature type="signal peptide" evidence="1">
    <location>
        <begin position="1"/>
        <end position="20"/>
    </location>
</feature>
<comment type="caution">
    <text evidence="2">The sequence shown here is derived from an EMBL/GenBank/DDBJ whole genome shotgun (WGS) entry which is preliminary data.</text>
</comment>
<reference evidence="2 3" key="1">
    <citation type="submission" date="2019-12" db="EMBL/GenBank/DDBJ databases">
        <title>Chitinophaga sp. strain ysch24 (GDMCC 1.1355), whole genome shotgun sequence.</title>
        <authorList>
            <person name="Zhang X."/>
        </authorList>
    </citation>
    <scope>NUCLEOTIDE SEQUENCE [LARGE SCALE GENOMIC DNA]</scope>
    <source>
        <strain evidence="3">ysch24</strain>
    </source>
</reference>
<keyword evidence="3" id="KW-1185">Reference proteome</keyword>
<dbReference type="Proteomes" id="UP000461730">
    <property type="component" value="Unassembled WGS sequence"/>
</dbReference>
<evidence type="ECO:0000313" key="2">
    <source>
        <dbReference type="EMBL" id="MVT10297.1"/>
    </source>
</evidence>
<evidence type="ECO:0000256" key="1">
    <source>
        <dbReference type="SAM" id="SignalP"/>
    </source>
</evidence>
<keyword evidence="1" id="KW-0732">Signal</keyword>
<dbReference type="RefSeq" id="WP_157307744.1">
    <property type="nucleotide sequence ID" value="NZ_WRXN01000008.1"/>
</dbReference>
<evidence type="ECO:0000313" key="3">
    <source>
        <dbReference type="Proteomes" id="UP000461730"/>
    </source>
</evidence>
<proteinExistence type="predicted"/>
<sequence>MKKKVIGFFGIMAFSTGVFFATSAAGNISDISLTSLIGVSDANAECQSTPINNGRCSFTGNCFPNPGGPVDCDSTKG</sequence>
<accession>A0A7K1U7G5</accession>